<keyword evidence="7 9" id="KW-0005">Acetoin biosynthesis</keyword>
<organism evidence="10 11">
    <name type="scientific">Ohtaekwangia koreensis</name>
    <dbReference type="NCBI Taxonomy" id="688867"/>
    <lineage>
        <taxon>Bacteria</taxon>
        <taxon>Pseudomonadati</taxon>
        <taxon>Bacteroidota</taxon>
        <taxon>Cytophagia</taxon>
        <taxon>Cytophagales</taxon>
        <taxon>Fulvivirgaceae</taxon>
        <taxon>Ohtaekwangia</taxon>
    </lineage>
</organism>
<evidence type="ECO:0000256" key="8">
    <source>
        <dbReference type="ARBA" id="ARBA00023239"/>
    </source>
</evidence>
<dbReference type="Proteomes" id="UP000190961">
    <property type="component" value="Unassembled WGS sequence"/>
</dbReference>
<gene>
    <name evidence="10" type="ORF">SAMN05660236_1503</name>
</gene>
<dbReference type="GO" id="GO:0045151">
    <property type="term" value="P:acetoin biosynthetic process"/>
    <property type="evidence" value="ECO:0007669"/>
    <property type="project" value="UniProtKB-UniRule"/>
</dbReference>
<comment type="catalytic activity">
    <reaction evidence="1 9">
        <text>(2S)-2-acetolactate + H(+) = (R)-acetoin + CO2</text>
        <dbReference type="Rhea" id="RHEA:21580"/>
        <dbReference type="ChEBI" id="CHEBI:15378"/>
        <dbReference type="ChEBI" id="CHEBI:15686"/>
        <dbReference type="ChEBI" id="CHEBI:16526"/>
        <dbReference type="ChEBI" id="CHEBI:58476"/>
        <dbReference type="EC" id="4.1.1.5"/>
    </reaction>
</comment>
<dbReference type="EC" id="4.1.1.5" evidence="4 9"/>
<dbReference type="PIRSF" id="PIRSF001332">
    <property type="entry name" value="Acetolac_decarb"/>
    <property type="match status" value="1"/>
</dbReference>
<dbReference type="AlphaFoldDB" id="A0A1T5JUG1"/>
<dbReference type="STRING" id="688867.SAMN05660236_1503"/>
<accession>A0A1T5JUG1</accession>
<proteinExistence type="inferred from homology"/>
<evidence type="ECO:0000256" key="4">
    <source>
        <dbReference type="ARBA" id="ARBA00013204"/>
    </source>
</evidence>
<evidence type="ECO:0000256" key="2">
    <source>
        <dbReference type="ARBA" id="ARBA00005170"/>
    </source>
</evidence>
<reference evidence="10 11" key="1">
    <citation type="submission" date="2017-02" db="EMBL/GenBank/DDBJ databases">
        <authorList>
            <person name="Peterson S.W."/>
        </authorList>
    </citation>
    <scope>NUCLEOTIDE SEQUENCE [LARGE SCALE GENOMIC DNA]</scope>
    <source>
        <strain evidence="10 11">DSM 25262</strain>
    </source>
</reference>
<name>A0A1T5JUG1_9BACT</name>
<comment type="pathway">
    <text evidence="2 9">Polyol metabolism; (R,R)-butane-2,3-diol biosynthesis; (R,R)-butane-2,3-diol from pyruvate: step 2/3.</text>
</comment>
<protein>
    <recommendedName>
        <fullName evidence="5 9">Alpha-acetolactate decarboxylase</fullName>
        <ecNumber evidence="4 9">4.1.1.5</ecNumber>
    </recommendedName>
</protein>
<keyword evidence="8 9" id="KW-0456">Lyase</keyword>
<comment type="similarity">
    <text evidence="3 9">Belongs to the alpha-acetolactate decarboxylase family.</text>
</comment>
<dbReference type="UniPathway" id="UPA00626">
    <property type="reaction ID" value="UER00678"/>
</dbReference>
<dbReference type="NCBIfam" id="TIGR01252">
    <property type="entry name" value="acetolac_decarb"/>
    <property type="match status" value="1"/>
</dbReference>
<dbReference type="Pfam" id="PF03306">
    <property type="entry name" value="AAL_decarboxy"/>
    <property type="match status" value="1"/>
</dbReference>
<dbReference type="GO" id="GO:0047605">
    <property type="term" value="F:acetolactate decarboxylase activity"/>
    <property type="evidence" value="ECO:0007669"/>
    <property type="project" value="UniProtKB-UniRule"/>
</dbReference>
<dbReference type="RefSeq" id="WP_159453625.1">
    <property type="nucleotide sequence ID" value="NZ_FUZU01000001.1"/>
</dbReference>
<evidence type="ECO:0000313" key="10">
    <source>
        <dbReference type="EMBL" id="SKC55083.1"/>
    </source>
</evidence>
<evidence type="ECO:0000256" key="1">
    <source>
        <dbReference type="ARBA" id="ARBA00001784"/>
    </source>
</evidence>
<evidence type="ECO:0000256" key="9">
    <source>
        <dbReference type="PIRNR" id="PIRNR001332"/>
    </source>
</evidence>
<evidence type="ECO:0000256" key="6">
    <source>
        <dbReference type="ARBA" id="ARBA00022793"/>
    </source>
</evidence>
<dbReference type="CDD" id="cd17299">
    <property type="entry name" value="acetolactate_decarboxylase"/>
    <property type="match status" value="1"/>
</dbReference>
<dbReference type="SUPFAM" id="SSF117856">
    <property type="entry name" value="AF0104/ALDC/Ptd012-like"/>
    <property type="match status" value="1"/>
</dbReference>
<dbReference type="InterPro" id="IPR005128">
    <property type="entry name" value="Acetolactate_a_deCO2ase"/>
</dbReference>
<evidence type="ECO:0000256" key="5">
    <source>
        <dbReference type="ARBA" id="ARBA00020164"/>
    </source>
</evidence>
<dbReference type="PANTHER" id="PTHR35524:SF1">
    <property type="entry name" value="ALPHA-ACETOLACTATE DECARBOXYLASE"/>
    <property type="match status" value="1"/>
</dbReference>
<dbReference type="Gene3D" id="3.30.1330.80">
    <property type="entry name" value="Hypothetical protein, similar to alpha- acetolactate decarboxylase, domain 2"/>
    <property type="match status" value="2"/>
</dbReference>
<evidence type="ECO:0000256" key="3">
    <source>
        <dbReference type="ARBA" id="ARBA00007106"/>
    </source>
</evidence>
<dbReference type="EMBL" id="FUZU01000001">
    <property type="protein sequence ID" value="SKC55083.1"/>
    <property type="molecule type" value="Genomic_DNA"/>
</dbReference>
<dbReference type="PANTHER" id="PTHR35524">
    <property type="entry name" value="ALPHA-ACETOLACTATE DECARBOXYLASE"/>
    <property type="match status" value="1"/>
</dbReference>
<keyword evidence="11" id="KW-1185">Reference proteome</keyword>
<evidence type="ECO:0000313" key="11">
    <source>
        <dbReference type="Proteomes" id="UP000190961"/>
    </source>
</evidence>
<dbReference type="OrthoDB" id="8612680at2"/>
<evidence type="ECO:0000256" key="7">
    <source>
        <dbReference type="ARBA" id="ARBA00023061"/>
    </source>
</evidence>
<sequence>MRFLTFFLVGSVVMIQSDPRLNRQSDSLYYASLNEAIYQGQYDGVTTVHELQTHGDFGVGSEEKLESELVLLNGVAYGIPENGKARVMPKYSKIAFAAVKFFMSDKKIFVKEAMTMKELESLLDSVITQNAFAAIRVKATFSSVRYRSFEKQEQPYKPIKEVEEKIFTRSSVDGDLVGFFTPKAAEVLNSPVYHFHFIDHQKTTGGHLLDCSIAKAEIDIDYTSEFTTKLANPSLLQHIDLNE</sequence>
<keyword evidence="6 9" id="KW-0210">Decarboxylase</keyword>